<evidence type="ECO:0000313" key="1">
    <source>
        <dbReference type="EMBL" id="ARS36908.1"/>
    </source>
</evidence>
<sequence length="143" mass="15410">MRRGGVYKPETSIALANIKRPKDARGLAAALLQHIAALVGASGATAALVRPRVGLGSLPPATAEQDGPLHKLTALSLRHCARAPEEFHDLAAVVGTADPEQLAYLAESLRGGRFVELYVKRGKPFIKISRRGWLYLKSLEKVH</sequence>
<name>A0A1X9YVJ4_9BACT</name>
<accession>A0A1X9YVJ4</accession>
<reference evidence="2" key="1">
    <citation type="submission" date="2017-05" db="EMBL/GenBank/DDBJ databases">
        <authorList>
            <person name="Ray J."/>
            <person name="Price M."/>
            <person name="Deutschbauer A."/>
        </authorList>
    </citation>
    <scope>NUCLEOTIDE SEQUENCE [LARGE SCALE GENOMIC DNA]</scope>
    <source>
        <strain evidence="2">DSM 19842</strain>
    </source>
</reference>
<dbReference type="KEGG" id="pact:CA264_16565"/>
<dbReference type="AlphaFoldDB" id="A0A1X9YVJ4"/>
<organism evidence="1 2">
    <name type="scientific">Pontibacter actiniarum</name>
    <dbReference type="NCBI Taxonomy" id="323450"/>
    <lineage>
        <taxon>Bacteria</taxon>
        <taxon>Pseudomonadati</taxon>
        <taxon>Bacteroidota</taxon>
        <taxon>Cytophagia</taxon>
        <taxon>Cytophagales</taxon>
        <taxon>Hymenobacteraceae</taxon>
        <taxon>Pontibacter</taxon>
    </lineage>
</organism>
<gene>
    <name evidence="1" type="ORF">CA264_16565</name>
</gene>
<evidence type="ECO:0000313" key="2">
    <source>
        <dbReference type="Proteomes" id="UP000266292"/>
    </source>
</evidence>
<dbReference type="EMBL" id="CP021235">
    <property type="protein sequence ID" value="ARS36908.1"/>
    <property type="molecule type" value="Genomic_DNA"/>
</dbReference>
<dbReference type="Proteomes" id="UP000266292">
    <property type="component" value="Chromosome"/>
</dbReference>
<keyword evidence="2" id="KW-1185">Reference proteome</keyword>
<protein>
    <submittedName>
        <fullName evidence="1">Uncharacterized protein</fullName>
    </submittedName>
</protein>
<proteinExistence type="predicted"/>